<dbReference type="Pfam" id="PF00106">
    <property type="entry name" value="adh_short"/>
    <property type="match status" value="1"/>
</dbReference>
<dbReference type="SUPFAM" id="SSF51735">
    <property type="entry name" value="NAD(P)-binding Rossmann-fold domains"/>
    <property type="match status" value="1"/>
</dbReference>
<dbReference type="PRINTS" id="PR00080">
    <property type="entry name" value="SDRFAMILY"/>
</dbReference>
<name>A0ABU8T8B4_9PSEU</name>
<dbReference type="PRINTS" id="PR00081">
    <property type="entry name" value="GDHRDH"/>
</dbReference>
<dbReference type="Gene3D" id="3.40.50.720">
    <property type="entry name" value="NAD(P)-binding Rossmann-like Domain"/>
    <property type="match status" value="1"/>
</dbReference>
<organism evidence="3 4">
    <name type="scientific">Pseudonocardia spirodelae</name>
    <dbReference type="NCBI Taxonomy" id="3133431"/>
    <lineage>
        <taxon>Bacteria</taxon>
        <taxon>Bacillati</taxon>
        <taxon>Actinomycetota</taxon>
        <taxon>Actinomycetes</taxon>
        <taxon>Pseudonocardiales</taxon>
        <taxon>Pseudonocardiaceae</taxon>
        <taxon>Pseudonocardia</taxon>
    </lineage>
</organism>
<dbReference type="EC" id="1.1.1.194" evidence="3"/>
<protein>
    <submittedName>
        <fullName evidence="3">Coniferyl-alcohol dehydrogenase</fullName>
        <ecNumber evidence="3">1.1.1.194</ecNumber>
    </submittedName>
</protein>
<dbReference type="EMBL" id="JBBJUP010000011">
    <property type="protein sequence ID" value="MEJ8280186.1"/>
    <property type="molecule type" value="Genomic_DNA"/>
</dbReference>
<proteinExistence type="inferred from homology"/>
<dbReference type="InterPro" id="IPR036291">
    <property type="entry name" value="NAD(P)-bd_dom_sf"/>
</dbReference>
<dbReference type="PANTHER" id="PTHR42760">
    <property type="entry name" value="SHORT-CHAIN DEHYDROGENASES/REDUCTASES FAMILY MEMBER"/>
    <property type="match status" value="1"/>
</dbReference>
<sequence length="259" mass="26852">MSRRVLVTGAASGIGAEVAHRFVDAGDEVVSLDLKDTPVGVARHVHCDLSDVASIDAAVAALDGEFDALCNVAGVPGTAPAELVLRVNLLGLRHLTESVVERIRPGGAIVNVASIAGYGWADRLTALRELLATDTVDEGLAWFAEHPQAGNAYNFSKEALIVYTMLMAPVFGENGVRMNAVCPGPVETPILGDFEESMGKENLDALSAFLGRHATPADIAGPVLFLAGPESAWINGHALVADGGISGAVLTGMIPPPEI</sequence>
<evidence type="ECO:0000313" key="4">
    <source>
        <dbReference type="Proteomes" id="UP001364211"/>
    </source>
</evidence>
<dbReference type="Pfam" id="PF13561">
    <property type="entry name" value="adh_short_C2"/>
    <property type="match status" value="1"/>
</dbReference>
<reference evidence="3 4" key="1">
    <citation type="submission" date="2024-03" db="EMBL/GenBank/DDBJ databases">
        <title>Draft genome sequence of Pseudonocardia sp. DW16-2.</title>
        <authorList>
            <person name="Duangmal K."/>
        </authorList>
    </citation>
    <scope>NUCLEOTIDE SEQUENCE [LARGE SCALE GENOMIC DNA]</scope>
    <source>
        <strain evidence="3 4">DW16-2</strain>
    </source>
</reference>
<keyword evidence="3" id="KW-0560">Oxidoreductase</keyword>
<keyword evidence="4" id="KW-1185">Reference proteome</keyword>
<dbReference type="Proteomes" id="UP001364211">
    <property type="component" value="Unassembled WGS sequence"/>
</dbReference>
<dbReference type="InterPro" id="IPR002347">
    <property type="entry name" value="SDR_fam"/>
</dbReference>
<evidence type="ECO:0000256" key="2">
    <source>
        <dbReference type="RuleBase" id="RU000363"/>
    </source>
</evidence>
<accession>A0ABU8T8B4</accession>
<dbReference type="NCBIfam" id="NF009092">
    <property type="entry name" value="PRK12428.1"/>
    <property type="match status" value="1"/>
</dbReference>
<comment type="caution">
    <text evidence="3">The sequence shown here is derived from an EMBL/GenBank/DDBJ whole genome shotgun (WGS) entry which is preliminary data.</text>
</comment>
<evidence type="ECO:0000256" key="1">
    <source>
        <dbReference type="ARBA" id="ARBA00006484"/>
    </source>
</evidence>
<dbReference type="GO" id="GO:0050268">
    <property type="term" value="F:coniferyl-alcohol dehydrogenase activity"/>
    <property type="evidence" value="ECO:0007669"/>
    <property type="project" value="UniProtKB-EC"/>
</dbReference>
<dbReference type="RefSeq" id="WP_340291069.1">
    <property type="nucleotide sequence ID" value="NZ_JBBJUP010000011.1"/>
</dbReference>
<evidence type="ECO:0000313" key="3">
    <source>
        <dbReference type="EMBL" id="MEJ8280186.1"/>
    </source>
</evidence>
<gene>
    <name evidence="3" type="ORF">WJX68_14675</name>
</gene>
<comment type="similarity">
    <text evidence="1 2">Belongs to the short-chain dehydrogenases/reductases (SDR) family.</text>
</comment>